<feature type="transmembrane region" description="Helical" evidence="1">
    <location>
        <begin position="20"/>
        <end position="41"/>
    </location>
</feature>
<dbReference type="AlphaFoldDB" id="A0A7C9F270"/>
<accession>A0A7C9F270</accession>
<name>A0A7C9F270_OPUST</name>
<sequence length="174" mass="20294">MPILLQMFNQLGSTTIRKKMMTILGVLVSCKSYLIFLMVFLPRLIKWELVQKLCRVITMPRELVGGNWLRIFMLTPWRLTGTSFLLNQTWQISNLRWPNHPLMLWCISHNFSSSLLPYNLERCQPLQVATLPILRHPRHNQISPECVGHQSFMKPLSMLSISLVVVKKPLQRVS</sequence>
<keyword evidence="1" id="KW-0812">Transmembrane</keyword>
<reference evidence="2" key="2">
    <citation type="submission" date="2020-07" db="EMBL/GenBank/DDBJ databases">
        <authorList>
            <person name="Vera ALvarez R."/>
            <person name="Arias-Moreno D.M."/>
            <person name="Jimenez-Jacinto V."/>
            <person name="Jimenez-Bremont J.F."/>
            <person name="Swaminathan K."/>
            <person name="Moose S.P."/>
            <person name="Guerrero-Gonzalez M.L."/>
            <person name="Marino-Ramirez L."/>
            <person name="Landsman D."/>
            <person name="Rodriguez-Kessler M."/>
            <person name="Delgado-Sanchez P."/>
        </authorList>
    </citation>
    <scope>NUCLEOTIDE SEQUENCE</scope>
    <source>
        <tissue evidence="2">Cladode</tissue>
    </source>
</reference>
<evidence type="ECO:0000313" key="2">
    <source>
        <dbReference type="EMBL" id="MBA4677725.1"/>
    </source>
</evidence>
<keyword evidence="1" id="KW-1133">Transmembrane helix</keyword>
<protein>
    <submittedName>
        <fullName evidence="2">Uncharacterized protein</fullName>
    </submittedName>
</protein>
<keyword evidence="1" id="KW-0472">Membrane</keyword>
<dbReference type="EMBL" id="GISG01276412">
    <property type="protein sequence ID" value="MBA4677725.1"/>
    <property type="molecule type" value="Transcribed_RNA"/>
</dbReference>
<evidence type="ECO:0000256" key="1">
    <source>
        <dbReference type="SAM" id="Phobius"/>
    </source>
</evidence>
<reference evidence="2" key="1">
    <citation type="journal article" date="2013" name="J. Plant Res.">
        <title>Effect of fungi and light on seed germination of three Opuntia species from semiarid lands of central Mexico.</title>
        <authorList>
            <person name="Delgado-Sanchez P."/>
            <person name="Jimenez-Bremont J.F."/>
            <person name="Guerrero-Gonzalez Mde L."/>
            <person name="Flores J."/>
        </authorList>
    </citation>
    <scope>NUCLEOTIDE SEQUENCE</scope>
    <source>
        <tissue evidence="2">Cladode</tissue>
    </source>
</reference>
<organism evidence="2">
    <name type="scientific">Opuntia streptacantha</name>
    <name type="common">Prickly pear cactus</name>
    <name type="synonym">Opuntia cardona</name>
    <dbReference type="NCBI Taxonomy" id="393608"/>
    <lineage>
        <taxon>Eukaryota</taxon>
        <taxon>Viridiplantae</taxon>
        <taxon>Streptophyta</taxon>
        <taxon>Embryophyta</taxon>
        <taxon>Tracheophyta</taxon>
        <taxon>Spermatophyta</taxon>
        <taxon>Magnoliopsida</taxon>
        <taxon>eudicotyledons</taxon>
        <taxon>Gunneridae</taxon>
        <taxon>Pentapetalae</taxon>
        <taxon>Caryophyllales</taxon>
        <taxon>Cactineae</taxon>
        <taxon>Cactaceae</taxon>
        <taxon>Opuntioideae</taxon>
        <taxon>Opuntia</taxon>
    </lineage>
</organism>
<dbReference type="EMBL" id="GISG01276413">
    <property type="protein sequence ID" value="MBA4677726.1"/>
    <property type="molecule type" value="Transcribed_RNA"/>
</dbReference>
<proteinExistence type="predicted"/>